<keyword evidence="3" id="KW-0238">DNA-binding</keyword>
<comment type="caution">
    <text evidence="5">The sequence shown here is derived from an EMBL/GenBank/DDBJ whole genome shotgun (WGS) entry which is preliminary data.</text>
</comment>
<dbReference type="RefSeq" id="WP_003428603.1">
    <property type="nucleotide sequence ID" value="NZ_BIMY01000075.1"/>
</dbReference>
<evidence type="ECO:0000256" key="4">
    <source>
        <dbReference type="ARBA" id="ARBA00023163"/>
    </source>
</evidence>
<dbReference type="SUPFAM" id="SSF46785">
    <property type="entry name" value="Winged helix' DNA-binding domain"/>
    <property type="match status" value="1"/>
</dbReference>
<reference evidence="5" key="2">
    <citation type="submission" date="2021-06" db="EMBL/GenBank/DDBJ databases">
        <authorList>
            <consortium name="NCBI Pathogen Detection Project"/>
        </authorList>
    </citation>
    <scope>NUCLEOTIDE SEQUENCE</scope>
    <source>
        <strain evidence="5">Clostridioides</strain>
    </source>
</reference>
<dbReference type="Gene3D" id="1.10.10.10">
    <property type="entry name" value="Winged helix-like DNA-binding domain superfamily/Winged helix DNA-binding domain"/>
    <property type="match status" value="1"/>
</dbReference>
<proteinExistence type="inferred from homology"/>
<name>A0A9P3TZM6_CLODI</name>
<dbReference type="AlphaFoldDB" id="A0A9P3TZM6"/>
<dbReference type="InterPro" id="IPR036388">
    <property type="entry name" value="WH-like_DNA-bd_sf"/>
</dbReference>
<evidence type="ECO:0000256" key="3">
    <source>
        <dbReference type="ARBA" id="ARBA00023125"/>
    </source>
</evidence>
<dbReference type="GO" id="GO:0003677">
    <property type="term" value="F:DNA binding"/>
    <property type="evidence" value="ECO:0007669"/>
    <property type="project" value="UniProtKB-KW"/>
</dbReference>
<keyword evidence="2" id="KW-0805">Transcription regulation</keyword>
<evidence type="ECO:0000313" key="6">
    <source>
        <dbReference type="Proteomes" id="UP000879542"/>
    </source>
</evidence>
<reference evidence="5" key="1">
    <citation type="journal article" date="2018" name="Genome Biol.">
        <title>SKESA: strategic k-mer extension for scrupulous assemblies.</title>
        <authorList>
            <person name="Souvorov A."/>
            <person name="Agarwala R."/>
            <person name="Lipman D.J."/>
        </authorList>
    </citation>
    <scope>NUCLEOTIDE SEQUENCE</scope>
    <source>
        <strain evidence="5">Clostridioides</strain>
    </source>
</reference>
<evidence type="ECO:0000256" key="1">
    <source>
        <dbReference type="ARBA" id="ARBA00011046"/>
    </source>
</evidence>
<dbReference type="InterPro" id="IPR036390">
    <property type="entry name" value="WH_DNA-bd_sf"/>
</dbReference>
<protein>
    <submittedName>
        <fullName evidence="5">BlaI/MecI/CopY family transcriptional regulator</fullName>
    </submittedName>
</protein>
<comment type="similarity">
    <text evidence="1">Belongs to the BlaI transcriptional regulatory family.</text>
</comment>
<dbReference type="GO" id="GO:0045892">
    <property type="term" value="P:negative regulation of DNA-templated transcription"/>
    <property type="evidence" value="ECO:0007669"/>
    <property type="project" value="InterPro"/>
</dbReference>
<evidence type="ECO:0000313" key="5">
    <source>
        <dbReference type="EMBL" id="HBH2621716.1"/>
    </source>
</evidence>
<dbReference type="Proteomes" id="UP000879542">
    <property type="component" value="Unassembled WGS sequence"/>
</dbReference>
<keyword evidence="4" id="KW-0804">Transcription</keyword>
<evidence type="ECO:0000256" key="2">
    <source>
        <dbReference type="ARBA" id="ARBA00023015"/>
    </source>
</evidence>
<organism evidence="5 6">
    <name type="scientific">Clostridioides difficile</name>
    <name type="common">Peptoclostridium difficile</name>
    <dbReference type="NCBI Taxonomy" id="1496"/>
    <lineage>
        <taxon>Bacteria</taxon>
        <taxon>Bacillati</taxon>
        <taxon>Bacillota</taxon>
        <taxon>Clostridia</taxon>
        <taxon>Peptostreptococcales</taxon>
        <taxon>Peptostreptococcaceae</taxon>
        <taxon>Clostridioides</taxon>
    </lineage>
</organism>
<dbReference type="Pfam" id="PF03965">
    <property type="entry name" value="Penicillinase_R"/>
    <property type="match status" value="1"/>
</dbReference>
<sequence>MLTQSLKRGELSIMKIFWKRSSSISKKEIIRLCNEKYKWRKSTTKILLKRLVKKRVLLKRIKFFHIYYIPIVTEKEYIKCKMNNLEPNYLDGYFVRLMSTAHKFKNIDEED</sequence>
<accession>A0A9P3TZM6</accession>
<dbReference type="EMBL" id="DAEQIJ010000026">
    <property type="protein sequence ID" value="HBH2621716.1"/>
    <property type="molecule type" value="Genomic_DNA"/>
</dbReference>
<dbReference type="InterPro" id="IPR005650">
    <property type="entry name" value="BlaI_family"/>
</dbReference>
<gene>
    <name evidence="5" type="ORF">KRQ00_003525</name>
</gene>